<dbReference type="AlphaFoldDB" id="A0A1C7LP42"/>
<keyword evidence="2" id="KW-1185">Reference proteome</keyword>
<evidence type="ECO:0000313" key="2">
    <source>
        <dbReference type="Proteomes" id="UP000092993"/>
    </source>
</evidence>
<evidence type="ECO:0000313" key="1">
    <source>
        <dbReference type="EMBL" id="OBZ65996.1"/>
    </source>
</evidence>
<dbReference type="EMBL" id="LUGG01000035">
    <property type="protein sequence ID" value="OBZ65996.1"/>
    <property type="molecule type" value="Genomic_DNA"/>
</dbReference>
<dbReference type="Gene3D" id="1.20.1050.130">
    <property type="match status" value="1"/>
</dbReference>
<dbReference type="InterPro" id="IPR036282">
    <property type="entry name" value="Glutathione-S-Trfase_C_sf"/>
</dbReference>
<gene>
    <name evidence="1" type="ORF">A0H81_14038</name>
</gene>
<reference evidence="1 2" key="1">
    <citation type="submission" date="2016-03" db="EMBL/GenBank/DDBJ databases">
        <title>Whole genome sequencing of Grifola frondosa 9006-11.</title>
        <authorList>
            <person name="Min B."/>
            <person name="Park H."/>
            <person name="Kim J.-G."/>
            <person name="Cho H."/>
            <person name="Oh Y.-L."/>
            <person name="Kong W.-S."/>
            <person name="Choi I.-G."/>
        </authorList>
    </citation>
    <scope>NUCLEOTIDE SEQUENCE [LARGE SCALE GENOMIC DNA]</scope>
    <source>
        <strain evidence="1 2">9006-11</strain>
    </source>
</reference>
<dbReference type="OMA" id="VADWVIW"/>
<dbReference type="STRING" id="5627.A0A1C7LP42"/>
<dbReference type="OrthoDB" id="10250478at2759"/>
<dbReference type="SUPFAM" id="SSF47616">
    <property type="entry name" value="GST C-terminal domain-like"/>
    <property type="match status" value="1"/>
</dbReference>
<evidence type="ECO:0008006" key="3">
    <source>
        <dbReference type="Google" id="ProtNLM"/>
    </source>
</evidence>
<accession>A0A1C7LP42</accession>
<organism evidence="1 2">
    <name type="scientific">Grifola frondosa</name>
    <name type="common">Maitake</name>
    <name type="synonym">Polyporus frondosus</name>
    <dbReference type="NCBI Taxonomy" id="5627"/>
    <lineage>
        <taxon>Eukaryota</taxon>
        <taxon>Fungi</taxon>
        <taxon>Dikarya</taxon>
        <taxon>Basidiomycota</taxon>
        <taxon>Agaricomycotina</taxon>
        <taxon>Agaricomycetes</taxon>
        <taxon>Polyporales</taxon>
        <taxon>Grifolaceae</taxon>
        <taxon>Grifola</taxon>
    </lineage>
</organism>
<name>A0A1C7LP42_GRIFR</name>
<comment type="caution">
    <text evidence="1">The sequence shown here is derived from an EMBL/GenBank/DDBJ whole genome shotgun (WGS) entry which is preliminary data.</text>
</comment>
<proteinExistence type="predicted"/>
<dbReference type="PROSITE" id="PS51257">
    <property type="entry name" value="PROKAR_LIPOPROTEIN"/>
    <property type="match status" value="1"/>
</dbReference>
<dbReference type="Proteomes" id="UP000092993">
    <property type="component" value="Unassembled WGS sequence"/>
</dbReference>
<sequence>MPGRLISSVATFPYAAAALACYTHQAELIFDSSATIPILEIDGSKIESEDSIVSALQGMYGFAGNSNKTEEFLSLARTLPTLVAYDMTLAALDFLDEHLAFRTFLVGHDITVADWVIWGAIKG</sequence>
<protein>
    <recommendedName>
        <fullName evidence="3">GST C-terminal domain-containing protein</fullName>
    </recommendedName>
</protein>